<dbReference type="PATRIC" id="fig|1122147.4.peg.2041"/>
<accession>A0A0R1XKP4</accession>
<dbReference type="Proteomes" id="UP000050949">
    <property type="component" value="Unassembled WGS sequence"/>
</dbReference>
<comment type="caution">
    <text evidence="2">The sequence shown here is derived from an EMBL/GenBank/DDBJ whole genome shotgun (WGS) entry which is preliminary data.</text>
</comment>
<dbReference type="InterPro" id="IPR029064">
    <property type="entry name" value="Ribosomal_eL30-like_sf"/>
</dbReference>
<dbReference type="Pfam" id="PF07997">
    <property type="entry name" value="DUF1694"/>
    <property type="match status" value="1"/>
</dbReference>
<name>A0A0R1XKP4_9LACO</name>
<evidence type="ECO:0000313" key="3">
    <source>
        <dbReference type="Proteomes" id="UP000050949"/>
    </source>
</evidence>
<protein>
    <recommendedName>
        <fullName evidence="4">DUF1694 domain-containing protein</fullName>
    </recommendedName>
</protein>
<sequence>MASDDVNQRIEESAVGGRQTNPDERRQYMGSLRERVFVAITVGELPKPEILAAFKTHLTDYQGYSALINGTVDNAITGGYIRALSSANIPFTLVNDTTTPRDDAAMGLLIVAKEAINSQTVAITAKYPEAAPGKTDKPKKKGFFESLF</sequence>
<proteinExistence type="predicted"/>
<evidence type="ECO:0000313" key="2">
    <source>
        <dbReference type="EMBL" id="KRM28507.1"/>
    </source>
</evidence>
<gene>
    <name evidence="2" type="ORF">FC91_GL001972</name>
</gene>
<dbReference type="eggNOG" id="COG5506">
    <property type="taxonomic scope" value="Bacteria"/>
</dbReference>
<dbReference type="Gene3D" id="3.30.1330.30">
    <property type="match status" value="1"/>
</dbReference>
<evidence type="ECO:0008006" key="4">
    <source>
        <dbReference type="Google" id="ProtNLM"/>
    </source>
</evidence>
<reference evidence="2 3" key="1">
    <citation type="journal article" date="2015" name="Genome Announc.">
        <title>Expanding the biotechnology potential of lactobacilli through comparative genomics of 213 strains and associated genera.</title>
        <authorList>
            <person name="Sun Z."/>
            <person name="Harris H.M."/>
            <person name="McCann A."/>
            <person name="Guo C."/>
            <person name="Argimon S."/>
            <person name="Zhang W."/>
            <person name="Yang X."/>
            <person name="Jeffery I.B."/>
            <person name="Cooney J.C."/>
            <person name="Kagawa T.F."/>
            <person name="Liu W."/>
            <person name="Song Y."/>
            <person name="Salvetti E."/>
            <person name="Wrobel A."/>
            <person name="Rasinkangas P."/>
            <person name="Parkhill J."/>
            <person name="Rea M.C."/>
            <person name="O'Sullivan O."/>
            <person name="Ritari J."/>
            <person name="Douillard F.P."/>
            <person name="Paul Ross R."/>
            <person name="Yang R."/>
            <person name="Briner A.E."/>
            <person name="Felis G.E."/>
            <person name="de Vos W.M."/>
            <person name="Barrangou R."/>
            <person name="Klaenhammer T.R."/>
            <person name="Caufield P.W."/>
            <person name="Cui Y."/>
            <person name="Zhang H."/>
            <person name="O'Toole P.W."/>
        </authorList>
    </citation>
    <scope>NUCLEOTIDE SEQUENCE [LARGE SCALE GENOMIC DNA]</scope>
    <source>
        <strain evidence="2 3">DSM 16991</strain>
    </source>
</reference>
<organism evidence="2 3">
    <name type="scientific">Schleiferilactobacillus harbinensis DSM 16991</name>
    <dbReference type="NCBI Taxonomy" id="1122147"/>
    <lineage>
        <taxon>Bacteria</taxon>
        <taxon>Bacillati</taxon>
        <taxon>Bacillota</taxon>
        <taxon>Bacilli</taxon>
        <taxon>Lactobacillales</taxon>
        <taxon>Lactobacillaceae</taxon>
        <taxon>Schleiferilactobacillus</taxon>
    </lineage>
</organism>
<feature type="compositionally biased region" description="Basic and acidic residues" evidence="1">
    <location>
        <begin position="1"/>
        <end position="12"/>
    </location>
</feature>
<dbReference type="AlphaFoldDB" id="A0A0R1XKP4"/>
<dbReference type="OrthoDB" id="95278at2"/>
<dbReference type="RefSeq" id="WP_027827297.1">
    <property type="nucleotide sequence ID" value="NZ_AUEH01000001.1"/>
</dbReference>
<dbReference type="PIRSF" id="PIRSF034303">
    <property type="entry name" value="DUF1694"/>
    <property type="match status" value="1"/>
</dbReference>
<evidence type="ECO:0000256" key="1">
    <source>
        <dbReference type="SAM" id="MobiDB-lite"/>
    </source>
</evidence>
<feature type="region of interest" description="Disordered" evidence="1">
    <location>
        <begin position="1"/>
        <end position="25"/>
    </location>
</feature>
<dbReference type="InterPro" id="IPR012543">
    <property type="entry name" value="DUF1694"/>
</dbReference>
<dbReference type="EMBL" id="AZFW01000032">
    <property type="protein sequence ID" value="KRM28507.1"/>
    <property type="molecule type" value="Genomic_DNA"/>
</dbReference>
<dbReference type="SUPFAM" id="SSF160515">
    <property type="entry name" value="YueI-like"/>
    <property type="match status" value="1"/>
</dbReference>